<dbReference type="AlphaFoldDB" id="X1DAS5"/>
<name>X1DAS5_9ZZZZ</name>
<comment type="caution">
    <text evidence="1">The sequence shown here is derived from an EMBL/GenBank/DDBJ whole genome shotgun (WGS) entry which is preliminary data.</text>
</comment>
<sequence length="178" mass="18106">EWVVAPGKIVTAAFDGFFYIEDPDRTSGIKVISGELVNVGDAVDVEGALGTMGNERHIQAGRVQNLGPVTALGTLGMTNRALGGNDLASGGQLGVTGGEGLNNIGLLVSVCGRVTSVGADSFTISDGSGPDVKVVVPDTLSIPSLDAFVGVTGISSCEVDGPDTVRTVRMREAFVAFP</sequence>
<evidence type="ECO:0000313" key="1">
    <source>
        <dbReference type="EMBL" id="GAH02174.1"/>
    </source>
</evidence>
<protein>
    <submittedName>
        <fullName evidence="1">Uncharacterized protein</fullName>
    </submittedName>
</protein>
<gene>
    <name evidence="1" type="ORF">S01H4_45819</name>
</gene>
<reference evidence="1" key="1">
    <citation type="journal article" date="2014" name="Front. Microbiol.">
        <title>High frequency of phylogenetically diverse reductive dehalogenase-homologous genes in deep subseafloor sedimentary metagenomes.</title>
        <authorList>
            <person name="Kawai M."/>
            <person name="Futagami T."/>
            <person name="Toyoda A."/>
            <person name="Takaki Y."/>
            <person name="Nishi S."/>
            <person name="Hori S."/>
            <person name="Arai W."/>
            <person name="Tsubouchi T."/>
            <person name="Morono Y."/>
            <person name="Uchiyama I."/>
            <person name="Ito T."/>
            <person name="Fujiyama A."/>
            <person name="Inagaki F."/>
            <person name="Takami H."/>
        </authorList>
    </citation>
    <scope>NUCLEOTIDE SEQUENCE</scope>
    <source>
        <strain evidence="1">Expedition CK06-06</strain>
    </source>
</reference>
<feature type="non-terminal residue" evidence="1">
    <location>
        <position position="1"/>
    </location>
</feature>
<proteinExistence type="predicted"/>
<accession>X1DAS5</accession>
<organism evidence="1">
    <name type="scientific">marine sediment metagenome</name>
    <dbReference type="NCBI Taxonomy" id="412755"/>
    <lineage>
        <taxon>unclassified sequences</taxon>
        <taxon>metagenomes</taxon>
        <taxon>ecological metagenomes</taxon>
    </lineage>
</organism>
<dbReference type="EMBL" id="BART01025543">
    <property type="protein sequence ID" value="GAH02174.1"/>
    <property type="molecule type" value="Genomic_DNA"/>
</dbReference>